<comment type="caution">
    <text evidence="1">The sequence shown here is derived from an EMBL/GenBank/DDBJ whole genome shotgun (WGS) entry which is preliminary data.</text>
</comment>
<evidence type="ECO:0000313" key="1">
    <source>
        <dbReference type="EMBL" id="MCG2418261.1"/>
    </source>
</evidence>
<sequence>MSKKSVHRGDILKNAIKNSGIAVKVAANKAGYSRSSYYKHIEQANLSLHILIQYGKNLEIDFSKDIPGINSIDYTEAGRPTTLKEALKQIDVLKEKYYLLLEKYNKLLEIKN</sequence>
<reference evidence="1" key="1">
    <citation type="submission" date="2021-09" db="EMBL/GenBank/DDBJ databases">
        <title>Genome of Aequorivita sp. strain F47161.</title>
        <authorList>
            <person name="Wang Y."/>
        </authorList>
    </citation>
    <scope>NUCLEOTIDE SEQUENCE</scope>
    <source>
        <strain evidence="1">F47161</strain>
    </source>
</reference>
<proteinExistence type="predicted"/>
<gene>
    <name evidence="1" type="ORF">K8089_04440</name>
</gene>
<dbReference type="Proteomes" id="UP001139461">
    <property type="component" value="Unassembled WGS sequence"/>
</dbReference>
<name>A0A9X1QUM6_9FLAO</name>
<dbReference type="RefSeq" id="WP_237602078.1">
    <property type="nucleotide sequence ID" value="NZ_JAIRBA010000006.1"/>
</dbReference>
<protein>
    <submittedName>
        <fullName evidence="1">Uncharacterized protein</fullName>
    </submittedName>
</protein>
<organism evidence="1 2">
    <name type="scientific">Aequorivita vitellina</name>
    <dbReference type="NCBI Taxonomy" id="2874475"/>
    <lineage>
        <taxon>Bacteria</taxon>
        <taxon>Pseudomonadati</taxon>
        <taxon>Bacteroidota</taxon>
        <taxon>Flavobacteriia</taxon>
        <taxon>Flavobacteriales</taxon>
        <taxon>Flavobacteriaceae</taxon>
        <taxon>Aequorivita</taxon>
    </lineage>
</organism>
<dbReference type="AlphaFoldDB" id="A0A9X1QUM6"/>
<dbReference type="EMBL" id="JAIRBA010000006">
    <property type="protein sequence ID" value="MCG2418261.1"/>
    <property type="molecule type" value="Genomic_DNA"/>
</dbReference>
<accession>A0A9X1QUM6</accession>
<keyword evidence="2" id="KW-1185">Reference proteome</keyword>
<evidence type="ECO:0000313" key="2">
    <source>
        <dbReference type="Proteomes" id="UP001139461"/>
    </source>
</evidence>